<dbReference type="Gene3D" id="3.30.530.20">
    <property type="match status" value="1"/>
</dbReference>
<accession>A0ABT5HP95</accession>
<sequence>MKLIALIVALGLVSTAAHAEIVESTPNGFGVRHQLVIDGPAQTVYDALIKPGTWWNAQHTWSGDAKNMTIDAHPGGCFCEALPNNGGIEHLRVVSVQPGKGLRMFGGLGPLQFTGASGFLNVSLTEKDGKTTFTATYDVGGYAKGGLDKWSQPVDGVLAEQYGRLKAAVEGRK</sequence>
<protein>
    <submittedName>
        <fullName evidence="2">ATPase</fullName>
    </submittedName>
</protein>
<dbReference type="InterPro" id="IPR023393">
    <property type="entry name" value="START-like_dom_sf"/>
</dbReference>
<proteinExistence type="predicted"/>
<dbReference type="RefSeq" id="WP_272746396.1">
    <property type="nucleotide sequence ID" value="NZ_JAQQKX010000001.1"/>
</dbReference>
<comment type="caution">
    <text evidence="2">The sequence shown here is derived from an EMBL/GenBank/DDBJ whole genome shotgun (WGS) entry which is preliminary data.</text>
</comment>
<keyword evidence="3" id="KW-1185">Reference proteome</keyword>
<feature type="chain" id="PRO_5047255721" evidence="1">
    <location>
        <begin position="20"/>
        <end position="173"/>
    </location>
</feature>
<keyword evidence="1" id="KW-0732">Signal</keyword>
<dbReference type="SUPFAM" id="SSF55961">
    <property type="entry name" value="Bet v1-like"/>
    <property type="match status" value="1"/>
</dbReference>
<evidence type="ECO:0000256" key="1">
    <source>
        <dbReference type="SAM" id="SignalP"/>
    </source>
</evidence>
<feature type="signal peptide" evidence="1">
    <location>
        <begin position="1"/>
        <end position="19"/>
    </location>
</feature>
<evidence type="ECO:0000313" key="2">
    <source>
        <dbReference type="EMBL" id="MDC7681880.1"/>
    </source>
</evidence>
<dbReference type="Proteomes" id="UP001214854">
    <property type="component" value="Unassembled WGS sequence"/>
</dbReference>
<gene>
    <name evidence="2" type="ORF">PQU92_01225</name>
</gene>
<reference evidence="2 3" key="1">
    <citation type="submission" date="2023-01" db="EMBL/GenBank/DDBJ databases">
        <title>Novel species of the genus Asticcacaulis isolated from rivers.</title>
        <authorList>
            <person name="Lu H."/>
        </authorList>
    </citation>
    <scope>NUCLEOTIDE SEQUENCE [LARGE SCALE GENOMIC DNA]</scope>
    <source>
        <strain evidence="2 3">BYS171W</strain>
    </source>
</reference>
<name>A0ABT5HP95_9CAUL</name>
<organism evidence="2 3">
    <name type="scientific">Asticcacaulis aquaticus</name>
    <dbReference type="NCBI Taxonomy" id="2984212"/>
    <lineage>
        <taxon>Bacteria</taxon>
        <taxon>Pseudomonadati</taxon>
        <taxon>Pseudomonadota</taxon>
        <taxon>Alphaproteobacteria</taxon>
        <taxon>Caulobacterales</taxon>
        <taxon>Caulobacteraceae</taxon>
        <taxon>Asticcacaulis</taxon>
    </lineage>
</organism>
<dbReference type="EMBL" id="JAQQKX010000001">
    <property type="protein sequence ID" value="MDC7681880.1"/>
    <property type="molecule type" value="Genomic_DNA"/>
</dbReference>
<evidence type="ECO:0000313" key="3">
    <source>
        <dbReference type="Proteomes" id="UP001214854"/>
    </source>
</evidence>